<feature type="region of interest" description="Disordered" evidence="1">
    <location>
        <begin position="68"/>
        <end position="87"/>
    </location>
</feature>
<feature type="transmembrane region" description="Helical" evidence="2">
    <location>
        <begin position="120"/>
        <end position="144"/>
    </location>
</feature>
<feature type="transmembrane region" description="Helical" evidence="2">
    <location>
        <begin position="21"/>
        <end position="46"/>
    </location>
</feature>
<feature type="compositionally biased region" description="Basic and acidic residues" evidence="1">
    <location>
        <begin position="70"/>
        <end position="80"/>
    </location>
</feature>
<protein>
    <submittedName>
        <fullName evidence="3">Uncharacterized protein</fullName>
    </submittedName>
</protein>
<comment type="caution">
    <text evidence="3">The sequence shown here is derived from an EMBL/GenBank/DDBJ whole genome shotgun (WGS) entry which is preliminary data.</text>
</comment>
<keyword evidence="4" id="KW-1185">Reference proteome</keyword>
<organism evidence="3 4">
    <name type="scientific">Sclerotinia nivalis</name>
    <dbReference type="NCBI Taxonomy" id="352851"/>
    <lineage>
        <taxon>Eukaryota</taxon>
        <taxon>Fungi</taxon>
        <taxon>Dikarya</taxon>
        <taxon>Ascomycota</taxon>
        <taxon>Pezizomycotina</taxon>
        <taxon>Leotiomycetes</taxon>
        <taxon>Helotiales</taxon>
        <taxon>Sclerotiniaceae</taxon>
        <taxon>Sclerotinia</taxon>
    </lineage>
</organism>
<keyword evidence="2" id="KW-1133">Transmembrane helix</keyword>
<gene>
    <name evidence="3" type="ORF">OCU04_007033</name>
</gene>
<proteinExistence type="predicted"/>
<keyword evidence="2" id="KW-0812">Transmembrane</keyword>
<evidence type="ECO:0000313" key="3">
    <source>
        <dbReference type="EMBL" id="KAJ8064713.1"/>
    </source>
</evidence>
<name>A0A9X0DL51_9HELO</name>
<keyword evidence="2" id="KW-0472">Membrane</keyword>
<dbReference type="AlphaFoldDB" id="A0A9X0DL51"/>
<dbReference type="Proteomes" id="UP001152300">
    <property type="component" value="Unassembled WGS sequence"/>
</dbReference>
<accession>A0A9X0DL51</accession>
<sequence>MESRMDSRSLNARNDSLYHNSVYLISSPYLYLLLILGLCIPCRWPVYWLMSGAPVLEAVLLAGAAGGRSGEWEKKGKGSEGLDNSSAESNACTRILPGFPLWPLTTTLDLTYCICSTSWLLYYLFTVTCWGSIPIICLFQFPLAGRLLRKQLRKILLSKTFGLQFIDDRIGIFDIPGLEIDTEVDGLVVVRGVTVTLSEMSLTVHGVEVGLKLVVGEGKDEENIEVGIACEEVVIRLGRGIEVGD</sequence>
<evidence type="ECO:0000256" key="1">
    <source>
        <dbReference type="SAM" id="MobiDB-lite"/>
    </source>
</evidence>
<reference evidence="3" key="1">
    <citation type="submission" date="2022-11" db="EMBL/GenBank/DDBJ databases">
        <title>Genome Resource of Sclerotinia nivalis Strain SnTB1, a Plant Pathogen Isolated from American Ginseng.</title>
        <authorList>
            <person name="Fan S."/>
        </authorList>
    </citation>
    <scope>NUCLEOTIDE SEQUENCE</scope>
    <source>
        <strain evidence="3">SnTB1</strain>
    </source>
</reference>
<dbReference type="EMBL" id="JAPEIS010000007">
    <property type="protein sequence ID" value="KAJ8064713.1"/>
    <property type="molecule type" value="Genomic_DNA"/>
</dbReference>
<evidence type="ECO:0000256" key="2">
    <source>
        <dbReference type="SAM" id="Phobius"/>
    </source>
</evidence>
<evidence type="ECO:0000313" key="4">
    <source>
        <dbReference type="Proteomes" id="UP001152300"/>
    </source>
</evidence>
<dbReference type="OrthoDB" id="5372451at2759"/>